<proteinExistence type="predicted"/>
<gene>
    <name evidence="3" type="ORF">CEY02_19830</name>
</gene>
<reference evidence="3 4" key="1">
    <citation type="submission" date="2017-06" db="EMBL/GenBank/DDBJ databases">
        <title>Draft Genome Sequence of Bacillus sp Strain 36R Isolated from saline sediment at Atanasia, Sonora, Mexico.</title>
        <authorList>
            <person name="Sanchez Diaz R."/>
            <person name="Quiroz Macias M.E."/>
            <person name="Ibarra Gamez J.C."/>
            <person name="Enciso Ibarra J."/>
            <person name="Gomez Gil B."/>
            <person name="Galaviz Silva L."/>
        </authorList>
    </citation>
    <scope>NUCLEOTIDE SEQUENCE [LARGE SCALE GENOMIC DNA]</scope>
    <source>
        <strain evidence="3 4">36R_ATNSAL</strain>
    </source>
</reference>
<dbReference type="OrthoDB" id="5902884at2"/>
<keyword evidence="1" id="KW-0175">Coiled coil</keyword>
<organism evidence="3 4">
    <name type="scientific">Bacillus pumilus</name>
    <name type="common">Bacillus mesentericus</name>
    <dbReference type="NCBI Taxonomy" id="1408"/>
    <lineage>
        <taxon>Bacteria</taxon>
        <taxon>Bacillati</taxon>
        <taxon>Bacillota</taxon>
        <taxon>Bacilli</taxon>
        <taxon>Bacillales</taxon>
        <taxon>Bacillaceae</taxon>
        <taxon>Bacillus</taxon>
    </lineage>
</organism>
<evidence type="ECO:0000313" key="3">
    <source>
        <dbReference type="EMBL" id="PCK17686.1"/>
    </source>
</evidence>
<feature type="domain" description="Phage tail tape measure protein" evidence="2">
    <location>
        <begin position="381"/>
        <end position="515"/>
    </location>
</feature>
<dbReference type="Proteomes" id="UP000228754">
    <property type="component" value="Unassembled WGS sequence"/>
</dbReference>
<evidence type="ECO:0000256" key="1">
    <source>
        <dbReference type="SAM" id="Coils"/>
    </source>
</evidence>
<protein>
    <submittedName>
        <fullName evidence="3">Phage tail tape measure protein</fullName>
    </submittedName>
</protein>
<evidence type="ECO:0000313" key="4">
    <source>
        <dbReference type="Proteomes" id="UP000228754"/>
    </source>
</evidence>
<comment type="caution">
    <text evidence="3">The sequence shown here is derived from an EMBL/GenBank/DDBJ whole genome shotgun (WGS) entry which is preliminary data.</text>
</comment>
<evidence type="ECO:0000259" key="2">
    <source>
        <dbReference type="Pfam" id="PF10145"/>
    </source>
</evidence>
<dbReference type="SUPFAM" id="SSF58104">
    <property type="entry name" value="Methyl-accepting chemotaxis protein (MCP) signaling domain"/>
    <property type="match status" value="1"/>
</dbReference>
<dbReference type="AlphaFoldDB" id="A0A2A5IKQ7"/>
<feature type="coiled-coil region" evidence="1">
    <location>
        <begin position="173"/>
        <end position="250"/>
    </location>
</feature>
<sequence>MSEQLKIFVTPVADTSSQTTENLNKQIKQIQSKLNALELRTNIDNNTLKTLKEFTSAFDKYQSNLKNYNDTVKETTKITQHLNGNVTKVTQEHKRSGEIIQRTTEKIKEQTKETNNLASAQQKLGQVVKNTDRLNAQGKVTGSTQKNRDGYKDYTYNLDEKGNVKNSTVSTNFEKKRKDIEALNVSLQRLREQGVLSDATLSSLGRKINLAQSAAQIDSLKQKIRTLDDKSSAVAKNNELKQTIALYQRQAQLNANNLTSKYGNNLSNQSKAQIQEYLLAVTQLTSKTPALSSKIKDLNMQFRELSSSIQNSTQRATSFGQQLGDAFSRIPAYLLSGSIFYGTITALKNITQQAVEIDTLMTNIRRVMDLPDYKFNELLQTSLDLSNELSNKVSDVLEITGSFGRMGFQADELSDLTKTAQVLQNISDLTASDTVNTLTAAMLNFNVSAKDSISIADKLNEVDNNFAISTLDMANSIRKAGSTAATFGVELNDLIGYTAAIGSTTRESGNIVGKRIADFKSLLIDLELLTYRRGQQGASVIAA</sequence>
<dbReference type="NCBIfam" id="TIGR01760">
    <property type="entry name" value="tape_meas_TP901"/>
    <property type="match status" value="1"/>
</dbReference>
<dbReference type="InterPro" id="IPR010090">
    <property type="entry name" value="Phage_tape_meas"/>
</dbReference>
<accession>A0A2A5IKQ7</accession>
<name>A0A2A5IKQ7_BACPU</name>
<dbReference type="Pfam" id="PF10145">
    <property type="entry name" value="PhageMin_Tail"/>
    <property type="match status" value="1"/>
</dbReference>
<dbReference type="Gene3D" id="1.10.287.950">
    <property type="entry name" value="Methyl-accepting chemotaxis protein"/>
    <property type="match status" value="1"/>
</dbReference>
<dbReference type="EMBL" id="NKHG01000135">
    <property type="protein sequence ID" value="PCK17686.1"/>
    <property type="molecule type" value="Genomic_DNA"/>
</dbReference>
<feature type="coiled-coil region" evidence="1">
    <location>
        <begin position="20"/>
        <end position="71"/>
    </location>
</feature>